<dbReference type="InterPro" id="IPR036291">
    <property type="entry name" value="NAD(P)-bd_dom_sf"/>
</dbReference>
<dbReference type="Gene3D" id="3.30.360.10">
    <property type="entry name" value="Dihydrodipicolinate Reductase, domain 2"/>
    <property type="match status" value="1"/>
</dbReference>
<protein>
    <recommendedName>
        <fullName evidence="4">Gfo/Idh/MocA-like oxidoreductase N-terminal domain-containing protein</fullName>
    </recommendedName>
</protein>
<accession>A0A381UXU6</accession>
<dbReference type="Pfam" id="PF02894">
    <property type="entry name" value="GFO_IDH_MocA_C"/>
    <property type="match status" value="1"/>
</dbReference>
<dbReference type="GO" id="GO:0000166">
    <property type="term" value="F:nucleotide binding"/>
    <property type="evidence" value="ECO:0007669"/>
    <property type="project" value="InterPro"/>
</dbReference>
<dbReference type="InterPro" id="IPR052515">
    <property type="entry name" value="Gfo/Idh/MocA_Oxidoreductase"/>
</dbReference>
<feature type="domain" description="Gfo/Idh/MocA-like oxidoreductase N-terminal" evidence="1">
    <location>
        <begin position="9"/>
        <end position="126"/>
    </location>
</feature>
<name>A0A381UXU6_9ZZZZ</name>
<evidence type="ECO:0000313" key="3">
    <source>
        <dbReference type="EMBL" id="SVA32969.1"/>
    </source>
</evidence>
<evidence type="ECO:0008006" key="4">
    <source>
        <dbReference type="Google" id="ProtNLM"/>
    </source>
</evidence>
<dbReference type="EMBL" id="UINC01007375">
    <property type="protein sequence ID" value="SVA32969.1"/>
    <property type="molecule type" value="Genomic_DNA"/>
</dbReference>
<organism evidence="3">
    <name type="scientific">marine metagenome</name>
    <dbReference type="NCBI Taxonomy" id="408172"/>
    <lineage>
        <taxon>unclassified sequences</taxon>
        <taxon>metagenomes</taxon>
        <taxon>ecological metagenomes</taxon>
    </lineage>
</organism>
<feature type="domain" description="Gfo/Idh/MocA-like oxidoreductase C-terminal" evidence="2">
    <location>
        <begin position="142"/>
        <end position="358"/>
    </location>
</feature>
<dbReference type="PANTHER" id="PTHR43249:SF1">
    <property type="entry name" value="D-GLUCOSIDE 3-DEHYDROGENASE"/>
    <property type="match status" value="1"/>
</dbReference>
<gene>
    <name evidence="3" type="ORF">METZ01_LOCUS85823</name>
</gene>
<dbReference type="PANTHER" id="PTHR43249">
    <property type="entry name" value="UDP-N-ACETYL-2-AMINO-2-DEOXY-D-GLUCURONATE OXIDASE"/>
    <property type="match status" value="1"/>
</dbReference>
<sequence length="364" mass="41002">MKKYYKKPLKVGIIGTGRISDLHVIEYLSNQSTEIVAVCDSNIERAKQKLIDWNLSDIAIFQDYKDLLKMDEVDLVEILVPHHLHIDVALEAILRKKSISLQKPMCLNISEANKLISEAKKADVSLKIFENFIFYPPVIKAKEIIDEGQIGSPLSIRIKSNPGFSSTAWEVPNDASDWRQNVVKSGGGPLVFDDGHHKFALAWLFMGQAEEIHAWIGHTKATNNFLFDAPAIISFKFMENRIGNLEIVYSPNLDINTKHYAQDDRIEITGTHGILWINRGHGSLGSPPPLVLYKNGKYKNYNDIPSAWENSFINSTRDYINCLLNGKTPRLTGEQGKEILRMALAAELSSSEGRSIKINDERLS</sequence>
<dbReference type="InterPro" id="IPR004104">
    <property type="entry name" value="Gfo/Idh/MocA-like_OxRdtase_C"/>
</dbReference>
<dbReference type="SUPFAM" id="SSF55347">
    <property type="entry name" value="Glyceraldehyde-3-phosphate dehydrogenase-like, C-terminal domain"/>
    <property type="match status" value="1"/>
</dbReference>
<dbReference type="SUPFAM" id="SSF51735">
    <property type="entry name" value="NAD(P)-binding Rossmann-fold domains"/>
    <property type="match status" value="1"/>
</dbReference>
<evidence type="ECO:0000259" key="2">
    <source>
        <dbReference type="Pfam" id="PF02894"/>
    </source>
</evidence>
<proteinExistence type="predicted"/>
<evidence type="ECO:0000259" key="1">
    <source>
        <dbReference type="Pfam" id="PF01408"/>
    </source>
</evidence>
<dbReference type="AlphaFoldDB" id="A0A381UXU6"/>
<dbReference type="Pfam" id="PF01408">
    <property type="entry name" value="GFO_IDH_MocA"/>
    <property type="match status" value="1"/>
</dbReference>
<reference evidence="3" key="1">
    <citation type="submission" date="2018-05" db="EMBL/GenBank/DDBJ databases">
        <authorList>
            <person name="Lanie J.A."/>
            <person name="Ng W.-L."/>
            <person name="Kazmierczak K.M."/>
            <person name="Andrzejewski T.M."/>
            <person name="Davidsen T.M."/>
            <person name="Wayne K.J."/>
            <person name="Tettelin H."/>
            <person name="Glass J.I."/>
            <person name="Rusch D."/>
            <person name="Podicherti R."/>
            <person name="Tsui H.-C.T."/>
            <person name="Winkler M.E."/>
        </authorList>
    </citation>
    <scope>NUCLEOTIDE SEQUENCE</scope>
</reference>
<dbReference type="Gene3D" id="3.40.50.720">
    <property type="entry name" value="NAD(P)-binding Rossmann-like Domain"/>
    <property type="match status" value="1"/>
</dbReference>
<dbReference type="InterPro" id="IPR000683">
    <property type="entry name" value="Gfo/Idh/MocA-like_OxRdtase_N"/>
</dbReference>